<dbReference type="EMBL" id="LNIX01000016">
    <property type="protein sequence ID" value="OXA46024.1"/>
    <property type="molecule type" value="Genomic_DNA"/>
</dbReference>
<sequence>MNEYSDLEPAEFNSKMNGFKAPSHPNVRVVGQSDASSSAATARLPVSVDWRTSGYVTPVKNQGSCGSCWSFSATGAMEGTHAKRTGVLLNLSEQDLIDCSSRYGTSGCGGGYMIDAFMYVIDNRGIKTQASYPYRGEQQISAAIDARYLQYYSSGIFNDTACSSSSLNHAVLVVGYGQDSSGNLYRTVKNSWGTSWGENGYLRLARYAGNMCGIATMASYPTYD</sequence>
<accession>A0A226DME7</accession>
<dbReference type="GO" id="GO:0008234">
    <property type="term" value="F:cysteine-type peptidase activity"/>
    <property type="evidence" value="ECO:0007669"/>
    <property type="project" value="UniProtKB-KW"/>
</dbReference>
<dbReference type="InterPro" id="IPR038765">
    <property type="entry name" value="Papain-like_cys_pep_sf"/>
</dbReference>
<dbReference type="PROSITE" id="PS00639">
    <property type="entry name" value="THIOL_PROTEASE_HIS"/>
    <property type="match status" value="1"/>
</dbReference>
<dbReference type="PROSITE" id="PS00139">
    <property type="entry name" value="THIOL_PROTEASE_CYS"/>
    <property type="match status" value="1"/>
</dbReference>
<keyword evidence="2" id="KW-0645">Protease</keyword>
<dbReference type="SUPFAM" id="SSF54001">
    <property type="entry name" value="Cysteine proteinases"/>
    <property type="match status" value="1"/>
</dbReference>
<dbReference type="OrthoDB" id="10253408at2759"/>
<dbReference type="InterPro" id="IPR025660">
    <property type="entry name" value="Pept_his_AS"/>
</dbReference>
<feature type="domain" description="Peptidase C1A papain C-terminal" evidence="5">
    <location>
        <begin position="44"/>
        <end position="222"/>
    </location>
</feature>
<dbReference type="InterPro" id="IPR000668">
    <property type="entry name" value="Peptidase_C1A_C"/>
</dbReference>
<organism evidence="6 7">
    <name type="scientific">Folsomia candida</name>
    <name type="common">Springtail</name>
    <dbReference type="NCBI Taxonomy" id="158441"/>
    <lineage>
        <taxon>Eukaryota</taxon>
        <taxon>Metazoa</taxon>
        <taxon>Ecdysozoa</taxon>
        <taxon>Arthropoda</taxon>
        <taxon>Hexapoda</taxon>
        <taxon>Collembola</taxon>
        <taxon>Entomobryomorpha</taxon>
        <taxon>Isotomoidea</taxon>
        <taxon>Isotomidae</taxon>
        <taxon>Proisotominae</taxon>
        <taxon>Folsomia</taxon>
    </lineage>
</organism>
<evidence type="ECO:0000259" key="5">
    <source>
        <dbReference type="SMART" id="SM00645"/>
    </source>
</evidence>
<dbReference type="AlphaFoldDB" id="A0A226DME7"/>
<keyword evidence="3" id="KW-0378">Hydrolase</keyword>
<protein>
    <submittedName>
        <fullName evidence="6">Cathepsin L</fullName>
    </submittedName>
</protein>
<dbReference type="PRINTS" id="PR00705">
    <property type="entry name" value="PAPAIN"/>
</dbReference>
<evidence type="ECO:0000256" key="1">
    <source>
        <dbReference type="ARBA" id="ARBA00008455"/>
    </source>
</evidence>
<dbReference type="PANTHER" id="PTHR12411">
    <property type="entry name" value="CYSTEINE PROTEASE FAMILY C1-RELATED"/>
    <property type="match status" value="1"/>
</dbReference>
<dbReference type="InterPro" id="IPR000169">
    <property type="entry name" value="Pept_cys_AS"/>
</dbReference>
<dbReference type="STRING" id="158441.A0A226DME7"/>
<dbReference type="SMART" id="SM00645">
    <property type="entry name" value="Pept_C1"/>
    <property type="match status" value="1"/>
</dbReference>
<name>A0A226DME7_FOLCA</name>
<dbReference type="Gene3D" id="3.90.70.10">
    <property type="entry name" value="Cysteine proteinases"/>
    <property type="match status" value="2"/>
</dbReference>
<evidence type="ECO:0000313" key="7">
    <source>
        <dbReference type="Proteomes" id="UP000198287"/>
    </source>
</evidence>
<evidence type="ECO:0000256" key="4">
    <source>
        <dbReference type="ARBA" id="ARBA00022807"/>
    </source>
</evidence>
<dbReference type="Proteomes" id="UP000198287">
    <property type="component" value="Unassembled WGS sequence"/>
</dbReference>
<dbReference type="OMA" id="ESIASHW"/>
<proteinExistence type="inferred from homology"/>
<dbReference type="CDD" id="cd02248">
    <property type="entry name" value="Peptidase_C1A"/>
    <property type="match status" value="1"/>
</dbReference>
<dbReference type="InterPro" id="IPR013128">
    <property type="entry name" value="Peptidase_C1A"/>
</dbReference>
<gene>
    <name evidence="6" type="ORF">Fcan01_19260</name>
</gene>
<dbReference type="InterPro" id="IPR039417">
    <property type="entry name" value="Peptidase_C1A_papain-like"/>
</dbReference>
<dbReference type="GO" id="GO:0006508">
    <property type="term" value="P:proteolysis"/>
    <property type="evidence" value="ECO:0007669"/>
    <property type="project" value="UniProtKB-KW"/>
</dbReference>
<keyword evidence="4" id="KW-0788">Thiol protease</keyword>
<evidence type="ECO:0000256" key="2">
    <source>
        <dbReference type="ARBA" id="ARBA00022670"/>
    </source>
</evidence>
<keyword evidence="7" id="KW-1185">Reference proteome</keyword>
<reference evidence="6 7" key="1">
    <citation type="submission" date="2015-12" db="EMBL/GenBank/DDBJ databases">
        <title>The genome of Folsomia candida.</title>
        <authorList>
            <person name="Faddeeva A."/>
            <person name="Derks M.F."/>
            <person name="Anvar Y."/>
            <person name="Smit S."/>
            <person name="Van Straalen N."/>
            <person name="Roelofs D."/>
        </authorList>
    </citation>
    <scope>NUCLEOTIDE SEQUENCE [LARGE SCALE GENOMIC DNA]</scope>
    <source>
        <strain evidence="6 7">VU population</strain>
        <tissue evidence="6">Whole body</tissue>
    </source>
</reference>
<dbReference type="Pfam" id="PF00112">
    <property type="entry name" value="Peptidase_C1"/>
    <property type="match status" value="1"/>
</dbReference>
<comment type="caution">
    <text evidence="6">The sequence shown here is derived from an EMBL/GenBank/DDBJ whole genome shotgun (WGS) entry which is preliminary data.</text>
</comment>
<evidence type="ECO:0000313" key="6">
    <source>
        <dbReference type="EMBL" id="OXA46024.1"/>
    </source>
</evidence>
<evidence type="ECO:0000256" key="3">
    <source>
        <dbReference type="ARBA" id="ARBA00022801"/>
    </source>
</evidence>
<comment type="similarity">
    <text evidence="1">Belongs to the peptidase C1 family.</text>
</comment>